<dbReference type="Proteomes" id="UP000663832">
    <property type="component" value="Unassembled WGS sequence"/>
</dbReference>
<protein>
    <submittedName>
        <fullName evidence="3">Uncharacterized protein</fullName>
    </submittedName>
</protein>
<keyword evidence="1" id="KW-1133">Transmembrane helix</keyword>
<dbReference type="AlphaFoldDB" id="A0A813TE44"/>
<keyword evidence="2" id="KW-0732">Signal</keyword>
<sequence>MQIILLFLYISQNLNAIQINNQEKKYFTNLIKRDVYSSSIQNLNCFTKTYENDDDTIIFNTPNFTFIDSLLSVISINKSKLSVRDHTTWLIHEVSSNKYQEIARYDSIKKQFLMNSNENFSSTIDKNTGELTVINTQNKNLIYAEIILHGQSGLSKDDDILHDIYRFIRLSTSSLNCTTNITINVDESIEIQCTIEYEFIKYEDFDIYQPRINFTFYLKQNDSFYTAVNQEYLNEINDIQIDDNMTWIWKRSISYTVRLMNKEENYREYACIIIPDTLKNVDIFQDDNRICRTKINIQNDNSSIITFPQINQWNLIDIIIIILILISSLLFIVSIILCIIARKYNKKRTIQIKPEILDKTITLPYETKQTFSKENLFSNNNEMKSQPSLKTLSSQQHKPGCPRYIPSPESNLLSSDLFTHTTIDNIKKIILPDIPQTNDLFDDQTYIHFYIPSTNENLSMKKLHSSLFEKSQSTH</sequence>
<name>A0A813TE44_9BILA</name>
<evidence type="ECO:0000313" key="4">
    <source>
        <dbReference type="Proteomes" id="UP000663832"/>
    </source>
</evidence>
<accession>A0A813TE44</accession>
<organism evidence="3 4">
    <name type="scientific">Adineta steineri</name>
    <dbReference type="NCBI Taxonomy" id="433720"/>
    <lineage>
        <taxon>Eukaryota</taxon>
        <taxon>Metazoa</taxon>
        <taxon>Spiralia</taxon>
        <taxon>Gnathifera</taxon>
        <taxon>Rotifera</taxon>
        <taxon>Eurotatoria</taxon>
        <taxon>Bdelloidea</taxon>
        <taxon>Adinetida</taxon>
        <taxon>Adinetidae</taxon>
        <taxon>Adineta</taxon>
    </lineage>
</organism>
<evidence type="ECO:0000256" key="1">
    <source>
        <dbReference type="SAM" id="Phobius"/>
    </source>
</evidence>
<reference evidence="3" key="1">
    <citation type="submission" date="2021-02" db="EMBL/GenBank/DDBJ databases">
        <authorList>
            <person name="Nowell W R."/>
        </authorList>
    </citation>
    <scope>NUCLEOTIDE SEQUENCE</scope>
</reference>
<gene>
    <name evidence="3" type="ORF">QVE165_LOCUS4852</name>
</gene>
<dbReference type="OrthoDB" id="10027926at2759"/>
<evidence type="ECO:0000313" key="3">
    <source>
        <dbReference type="EMBL" id="CAF0813274.1"/>
    </source>
</evidence>
<dbReference type="EMBL" id="CAJNOM010000019">
    <property type="protein sequence ID" value="CAF0813274.1"/>
    <property type="molecule type" value="Genomic_DNA"/>
</dbReference>
<evidence type="ECO:0000256" key="2">
    <source>
        <dbReference type="SAM" id="SignalP"/>
    </source>
</evidence>
<comment type="caution">
    <text evidence="3">The sequence shown here is derived from an EMBL/GenBank/DDBJ whole genome shotgun (WGS) entry which is preliminary data.</text>
</comment>
<keyword evidence="1" id="KW-0812">Transmembrane</keyword>
<keyword evidence="1" id="KW-0472">Membrane</keyword>
<keyword evidence="4" id="KW-1185">Reference proteome</keyword>
<feature type="signal peptide" evidence="2">
    <location>
        <begin position="1"/>
        <end position="16"/>
    </location>
</feature>
<proteinExistence type="predicted"/>
<feature type="chain" id="PRO_5033032303" evidence="2">
    <location>
        <begin position="17"/>
        <end position="475"/>
    </location>
</feature>
<feature type="transmembrane region" description="Helical" evidence="1">
    <location>
        <begin position="318"/>
        <end position="341"/>
    </location>
</feature>